<feature type="region of interest" description="Disordered" evidence="1">
    <location>
        <begin position="522"/>
        <end position="559"/>
    </location>
</feature>
<protein>
    <submittedName>
        <fullName evidence="2">DUF285 domain-containing protein</fullName>
    </submittedName>
</protein>
<accession>A0A9D1U379</accession>
<dbReference type="NCBIfam" id="TIGR02167">
    <property type="entry name" value="Liste_lipo_26"/>
    <property type="match status" value="2"/>
</dbReference>
<evidence type="ECO:0000313" key="3">
    <source>
        <dbReference type="Proteomes" id="UP000886878"/>
    </source>
</evidence>
<comment type="caution">
    <text evidence="2">The sequence shown here is derived from an EMBL/GenBank/DDBJ whole genome shotgun (WGS) entry which is preliminary data.</text>
</comment>
<dbReference type="AlphaFoldDB" id="A0A9D1U379"/>
<proteinExistence type="predicted"/>
<organism evidence="2 3">
    <name type="scientific">Candidatus Limosilactobacillus merdipullorum</name>
    <dbReference type="NCBI Taxonomy" id="2838653"/>
    <lineage>
        <taxon>Bacteria</taxon>
        <taxon>Bacillati</taxon>
        <taxon>Bacillota</taxon>
        <taxon>Bacilli</taxon>
        <taxon>Lactobacillales</taxon>
        <taxon>Lactobacillaceae</taxon>
        <taxon>Limosilactobacillus</taxon>
    </lineage>
</organism>
<evidence type="ECO:0000256" key="1">
    <source>
        <dbReference type="SAM" id="MobiDB-lite"/>
    </source>
</evidence>
<dbReference type="SUPFAM" id="SSF52047">
    <property type="entry name" value="RNI-like"/>
    <property type="match status" value="1"/>
</dbReference>
<sequence>MNGSLDLSNWDTHSVRDVAGMFSVGNRLKSIDLHGWNISSLVDAHQMFNGEVSPDFNPEFHGDVLQSIDISGWHTDSDVMPLAAVYHMFKDNRNLTTIKGIEDFLVKANNVTDFNEMFMNCPSLTSLDLSRWNTSKVSNLREMFANDTNLQEVKGMGNWDASQVQDMVYTFQNCINLTNLGNLANFDQAHNLNNLIGAFMNTPKLTDQTTADSIANWDTSHVGSLVYTFLNNGFQKLDLSHWNTSSVSNFALAFSRSHVKNLNINGWDFSHGGVISMLTLLANPALINMNDITLPTEANRFKVSDFNGDQPIIVISNQLPLSLNNERLNDNTIGRQNSNKLTFVEKVNPSNIVGTKPMDFVFASVADFQKAIAEATDKGGIKATIGDGNSERWEPQSGYDLTDDPAVANSQVNGKGLHTANITEPTSFPEIVAGIYQLTMAPVTEAYTIPIIYRTPDVREISRAVINGTLSNGSATLASNTANNTIQQNLPAGYDYVSGLLTADLLISSSINDPIYVIVAAQTNPDNPDQPDQPDHPVNPDQPGQPDQPNNPDHNQNHG</sequence>
<dbReference type="Proteomes" id="UP000886878">
    <property type="component" value="Unassembled WGS sequence"/>
</dbReference>
<reference evidence="2" key="1">
    <citation type="journal article" date="2021" name="PeerJ">
        <title>Extensive microbial diversity within the chicken gut microbiome revealed by metagenomics and culture.</title>
        <authorList>
            <person name="Gilroy R."/>
            <person name="Ravi A."/>
            <person name="Getino M."/>
            <person name="Pursley I."/>
            <person name="Horton D.L."/>
            <person name="Alikhan N.F."/>
            <person name="Baker D."/>
            <person name="Gharbi K."/>
            <person name="Hall N."/>
            <person name="Watson M."/>
            <person name="Adriaenssens E.M."/>
            <person name="Foster-Nyarko E."/>
            <person name="Jarju S."/>
            <person name="Secka A."/>
            <person name="Antonio M."/>
            <person name="Oren A."/>
            <person name="Chaudhuri R.R."/>
            <person name="La Ragione R."/>
            <person name="Hildebrand F."/>
            <person name="Pallen M.J."/>
        </authorList>
    </citation>
    <scope>NUCLEOTIDE SEQUENCE</scope>
    <source>
        <strain evidence="2">ChiHejej3B27-2180</strain>
    </source>
</reference>
<dbReference type="InterPro" id="IPR011889">
    <property type="entry name" value="Liste_lipo_26"/>
</dbReference>
<gene>
    <name evidence="2" type="ORF">H9876_04100</name>
</gene>
<dbReference type="Gene3D" id="3.80.10.10">
    <property type="entry name" value="Ribonuclease Inhibitor"/>
    <property type="match status" value="1"/>
</dbReference>
<dbReference type="InterPro" id="IPR005046">
    <property type="entry name" value="DUF285"/>
</dbReference>
<feature type="compositionally biased region" description="Low complexity" evidence="1">
    <location>
        <begin position="539"/>
        <end position="559"/>
    </location>
</feature>
<evidence type="ECO:0000313" key="2">
    <source>
        <dbReference type="EMBL" id="HIW70543.1"/>
    </source>
</evidence>
<name>A0A9D1U379_9LACO</name>
<dbReference type="Pfam" id="PF03382">
    <property type="entry name" value="DUF285"/>
    <property type="match status" value="3"/>
</dbReference>
<reference evidence="2" key="2">
    <citation type="submission" date="2021-04" db="EMBL/GenBank/DDBJ databases">
        <authorList>
            <person name="Gilroy R."/>
        </authorList>
    </citation>
    <scope>NUCLEOTIDE SEQUENCE</scope>
    <source>
        <strain evidence="2">ChiHejej3B27-2180</strain>
    </source>
</reference>
<dbReference type="InterPro" id="IPR032675">
    <property type="entry name" value="LRR_dom_sf"/>
</dbReference>
<dbReference type="EMBL" id="DXGK01000082">
    <property type="protein sequence ID" value="HIW70543.1"/>
    <property type="molecule type" value="Genomic_DNA"/>
</dbReference>